<comment type="caution">
    <text evidence="1">The sequence shown here is derived from an EMBL/GenBank/DDBJ whole genome shotgun (WGS) entry which is preliminary data.</text>
</comment>
<sequence>MILCSVCGSEIGIVSVGGLTSYVEFAVIGAKERLCMGEDSCFSWFAGYPWVLFEMGYLYSDLKPLQLTCIRVALRENYNSEVKT</sequence>
<proteinExistence type="predicted"/>
<evidence type="ECO:0000313" key="1">
    <source>
        <dbReference type="EMBL" id="KKL76576.1"/>
    </source>
</evidence>
<dbReference type="EMBL" id="LAZR01024003">
    <property type="protein sequence ID" value="KKL76576.1"/>
    <property type="molecule type" value="Genomic_DNA"/>
</dbReference>
<accession>A0A0F9FDP9</accession>
<dbReference type="AlphaFoldDB" id="A0A0F9FDP9"/>
<name>A0A0F9FDP9_9ZZZZ</name>
<organism evidence="1">
    <name type="scientific">marine sediment metagenome</name>
    <dbReference type="NCBI Taxonomy" id="412755"/>
    <lineage>
        <taxon>unclassified sequences</taxon>
        <taxon>metagenomes</taxon>
        <taxon>ecological metagenomes</taxon>
    </lineage>
</organism>
<gene>
    <name evidence="1" type="ORF">LCGC14_2043520</name>
</gene>
<reference evidence="1" key="1">
    <citation type="journal article" date="2015" name="Nature">
        <title>Complex archaea that bridge the gap between prokaryotes and eukaryotes.</title>
        <authorList>
            <person name="Spang A."/>
            <person name="Saw J.H."/>
            <person name="Jorgensen S.L."/>
            <person name="Zaremba-Niedzwiedzka K."/>
            <person name="Martijn J."/>
            <person name="Lind A.E."/>
            <person name="van Eijk R."/>
            <person name="Schleper C."/>
            <person name="Guy L."/>
            <person name="Ettema T.J."/>
        </authorList>
    </citation>
    <scope>NUCLEOTIDE SEQUENCE</scope>
</reference>
<protein>
    <submittedName>
        <fullName evidence="1">Uncharacterized protein</fullName>
    </submittedName>
</protein>